<dbReference type="Proteomes" id="UP000184212">
    <property type="component" value="Unassembled WGS sequence"/>
</dbReference>
<dbReference type="Gene3D" id="1.10.357.10">
    <property type="entry name" value="Tetracycline Repressor, domain 2"/>
    <property type="match status" value="1"/>
</dbReference>
<keyword evidence="5" id="KW-1185">Reference proteome</keyword>
<proteinExistence type="predicted"/>
<sequence>MNFNSYCLSLITPMSELKIETWTKAGYELLATDGLSGIKIERLARILSLNKSGFYYYFGTMEGFLKNVLQYHVRMADGVAAEIARCETIDPDLLLLIIRHRTFFLVESQLLVKSNHAHAAHDMDEAGKIIAKELIALWRRIGDIPEEETVVHAYLNIIRHFFYARIDPDNINYKFLHSLAAEMNEVLKQIPTNRHVSSRDAH</sequence>
<dbReference type="OrthoDB" id="1258954at2"/>
<dbReference type="InterPro" id="IPR009057">
    <property type="entry name" value="Homeodomain-like_sf"/>
</dbReference>
<dbReference type="InterPro" id="IPR001647">
    <property type="entry name" value="HTH_TetR"/>
</dbReference>
<evidence type="ECO:0000313" key="5">
    <source>
        <dbReference type="Proteomes" id="UP000184212"/>
    </source>
</evidence>
<dbReference type="AlphaFoldDB" id="A0A1M5QXN5"/>
<keyword evidence="1 2" id="KW-0238">DNA-binding</keyword>
<evidence type="ECO:0000313" key="4">
    <source>
        <dbReference type="EMBL" id="SHH18895.1"/>
    </source>
</evidence>
<reference evidence="4 5" key="1">
    <citation type="submission" date="2016-11" db="EMBL/GenBank/DDBJ databases">
        <authorList>
            <person name="Jaros S."/>
            <person name="Januszkiewicz K."/>
            <person name="Wedrychowicz H."/>
        </authorList>
    </citation>
    <scope>NUCLEOTIDE SEQUENCE [LARGE SCALE GENOMIC DNA]</scope>
    <source>
        <strain evidence="4 5">DSM 24574</strain>
    </source>
</reference>
<dbReference type="GO" id="GO:0003677">
    <property type="term" value="F:DNA binding"/>
    <property type="evidence" value="ECO:0007669"/>
    <property type="project" value="UniProtKB-UniRule"/>
</dbReference>
<dbReference type="Pfam" id="PF00440">
    <property type="entry name" value="TetR_N"/>
    <property type="match status" value="1"/>
</dbReference>
<accession>A0A1M5QXN5</accession>
<gene>
    <name evidence="4" type="ORF">SAMN04488109_3079</name>
</gene>
<dbReference type="EMBL" id="FQWQ01000002">
    <property type="protein sequence ID" value="SHH18895.1"/>
    <property type="molecule type" value="Genomic_DNA"/>
</dbReference>
<evidence type="ECO:0000259" key="3">
    <source>
        <dbReference type="PROSITE" id="PS50977"/>
    </source>
</evidence>
<evidence type="ECO:0000256" key="2">
    <source>
        <dbReference type="PROSITE-ProRule" id="PRU00335"/>
    </source>
</evidence>
<feature type="DNA-binding region" description="H-T-H motif" evidence="2">
    <location>
        <begin position="39"/>
        <end position="58"/>
    </location>
</feature>
<dbReference type="PROSITE" id="PS50977">
    <property type="entry name" value="HTH_TETR_2"/>
    <property type="match status" value="1"/>
</dbReference>
<organism evidence="4 5">
    <name type="scientific">Chryseolinea serpens</name>
    <dbReference type="NCBI Taxonomy" id="947013"/>
    <lineage>
        <taxon>Bacteria</taxon>
        <taxon>Pseudomonadati</taxon>
        <taxon>Bacteroidota</taxon>
        <taxon>Cytophagia</taxon>
        <taxon>Cytophagales</taxon>
        <taxon>Fulvivirgaceae</taxon>
        <taxon>Chryseolinea</taxon>
    </lineage>
</organism>
<protein>
    <submittedName>
        <fullName evidence="4">Transcriptional regulator, TetR family</fullName>
    </submittedName>
</protein>
<feature type="domain" description="HTH tetR-type" evidence="3">
    <location>
        <begin position="16"/>
        <end position="76"/>
    </location>
</feature>
<dbReference type="SUPFAM" id="SSF46689">
    <property type="entry name" value="Homeodomain-like"/>
    <property type="match status" value="1"/>
</dbReference>
<evidence type="ECO:0000256" key="1">
    <source>
        <dbReference type="ARBA" id="ARBA00023125"/>
    </source>
</evidence>
<name>A0A1M5QXN5_9BACT</name>
<dbReference type="STRING" id="947013.SAMN04488109_3079"/>